<keyword evidence="10 24" id="KW-0472">Membrane</keyword>
<keyword evidence="15" id="KW-0393">Immunoglobulin domain</keyword>
<dbReference type="PROSITE" id="PS50038">
    <property type="entry name" value="FZ"/>
    <property type="match status" value="1"/>
</dbReference>
<dbReference type="SUPFAM" id="SSF56112">
    <property type="entry name" value="Protein kinase-like (PK-like)"/>
    <property type="match status" value="1"/>
</dbReference>
<dbReference type="InterPro" id="IPR000719">
    <property type="entry name" value="Prot_kinase_dom"/>
</dbReference>
<evidence type="ECO:0000256" key="9">
    <source>
        <dbReference type="ARBA" id="ARBA00022989"/>
    </source>
</evidence>
<evidence type="ECO:0000259" key="28">
    <source>
        <dbReference type="PROSITE" id="PS50835"/>
    </source>
</evidence>
<dbReference type="OrthoDB" id="10005095at2759"/>
<feature type="binding site" evidence="19">
    <location>
        <position position="664"/>
    </location>
    <ligand>
        <name>Mg(2+)</name>
        <dbReference type="ChEBI" id="CHEBI:18420"/>
    </ligand>
</feature>
<evidence type="ECO:0000256" key="2">
    <source>
        <dbReference type="ARBA" id="ARBA00022553"/>
    </source>
</evidence>
<dbReference type="AlphaFoldDB" id="A0A8S9X098"/>
<dbReference type="GO" id="GO:0005524">
    <property type="term" value="F:ATP binding"/>
    <property type="evidence" value="ECO:0007669"/>
    <property type="project" value="UniProtKB-UniRule"/>
</dbReference>
<dbReference type="GO" id="GO:0004714">
    <property type="term" value="F:transmembrane receptor protein tyrosine kinase activity"/>
    <property type="evidence" value="ECO:0007669"/>
    <property type="project" value="UniProtKB-EC"/>
</dbReference>
<dbReference type="GO" id="GO:0005886">
    <property type="term" value="C:plasma membrane"/>
    <property type="evidence" value="ECO:0007669"/>
    <property type="project" value="TreeGrafter"/>
</dbReference>
<keyword evidence="5 22" id="KW-0812">Transmembrane</keyword>
<dbReference type="InterPro" id="IPR001245">
    <property type="entry name" value="Ser-Thr/Tyr_kinase_cat_dom"/>
</dbReference>
<dbReference type="InterPro" id="IPR007110">
    <property type="entry name" value="Ig-like_dom"/>
</dbReference>
<dbReference type="SMART" id="SM00408">
    <property type="entry name" value="IGc2"/>
    <property type="match status" value="1"/>
</dbReference>
<keyword evidence="19" id="KW-0460">Magnesium</keyword>
<dbReference type="InterPro" id="IPR011009">
    <property type="entry name" value="Kinase-like_dom_sf"/>
</dbReference>
<dbReference type="Pfam" id="PF01392">
    <property type="entry name" value="Fz"/>
    <property type="match status" value="1"/>
</dbReference>
<dbReference type="GO" id="GO:0043235">
    <property type="term" value="C:receptor complex"/>
    <property type="evidence" value="ECO:0007669"/>
    <property type="project" value="TreeGrafter"/>
</dbReference>
<dbReference type="PRINTS" id="PR00018">
    <property type="entry name" value="KRINGLE"/>
</dbReference>
<evidence type="ECO:0000259" key="25">
    <source>
        <dbReference type="PROSITE" id="PS50011"/>
    </source>
</evidence>
<protein>
    <recommendedName>
        <fullName evidence="22">Tyrosine-protein kinase receptor</fullName>
        <ecNumber evidence="22">2.7.10.1</ecNumber>
    </recommendedName>
</protein>
<dbReference type="GO" id="GO:0017147">
    <property type="term" value="F:Wnt-protein binding"/>
    <property type="evidence" value="ECO:0007669"/>
    <property type="project" value="TreeGrafter"/>
</dbReference>
<dbReference type="Pfam" id="PF00051">
    <property type="entry name" value="Kringle"/>
    <property type="match status" value="1"/>
</dbReference>
<reference evidence="29" key="1">
    <citation type="journal article" date="2021" name="Mol. Ecol. Resour.">
        <title>Apolygus lucorum genome provides insights into omnivorousness and mesophyll feeding.</title>
        <authorList>
            <person name="Liu Y."/>
            <person name="Liu H."/>
            <person name="Wang H."/>
            <person name="Huang T."/>
            <person name="Liu B."/>
            <person name="Yang B."/>
            <person name="Yin L."/>
            <person name="Li B."/>
            <person name="Zhang Y."/>
            <person name="Zhang S."/>
            <person name="Jiang F."/>
            <person name="Zhang X."/>
            <person name="Ren Y."/>
            <person name="Wang B."/>
            <person name="Wang S."/>
            <person name="Lu Y."/>
            <person name="Wu K."/>
            <person name="Fan W."/>
            <person name="Wang G."/>
        </authorList>
    </citation>
    <scope>NUCLEOTIDE SEQUENCE</scope>
    <source>
        <strain evidence="29">12Hb</strain>
    </source>
</reference>
<feature type="domain" description="Protein kinase" evidence="25">
    <location>
        <begin position="516"/>
        <end position="781"/>
    </location>
</feature>
<evidence type="ECO:0000256" key="3">
    <source>
        <dbReference type="ARBA" id="ARBA00022572"/>
    </source>
</evidence>
<dbReference type="PIRSF" id="PIRSF000615">
    <property type="entry name" value="TyrPK_CSF1-R"/>
    <property type="match status" value="1"/>
</dbReference>
<keyword evidence="11" id="KW-0829">Tyrosine-protein kinase</keyword>
<feature type="domain" description="Kringle" evidence="27">
    <location>
        <begin position="349"/>
        <end position="426"/>
    </location>
</feature>
<keyword evidence="9 24" id="KW-1133">Transmembrane helix</keyword>
<evidence type="ECO:0000256" key="7">
    <source>
        <dbReference type="ARBA" id="ARBA00022777"/>
    </source>
</evidence>
<sequence length="800" mass="89819">MAWVEEIGEEHSSVILPHYELDDYEDTGNWSEELTDVAANTTGALRWVRELGNLSREEGESVRLRCEAEGEPGPITIKWLRNEAPIDSGLGPTQKKRLAFRTTQSTHKSNSRLRIPRLEVHDSGFYTCKARNGAGRVISTTGLLKVRMTPYGHDMTNSRTNFPLYPQQINSVTPSIGLPKDLSYGVLGTLVNPQAHPPKTVDFPRPVCELYTGKICASVLENRTIYIPVNTTQADIENKLTSAFSVVTRSEDLSKTCEPYAVPSLCYTAFAVCRNDETQPPKQICRTDCEFLENELCRKEYAIAKRHPLIGLKIDLPVCADLPPGNSPHNEDCLSLGVPEPEPVDTADYCYWGNGNDYRGAVGVGSSGKPCMYWTEQFQLSIADHHELLGNHNFCRNPGSSHAQPWCFVAMQDGRPIAEMCNIHRCIDTVWLYLTAGVVGLAVLVISLIIYCCCRRSSDKRPSLQHENSLKGSVRSPCRKGKGSGLEMSALIPGSATSSVKSDARARVREFHPANIRFIQELGEGAFGKVYKGEIVGTGDEPLLVAIKTLKENASAKTTSDFRREVDLMCELRHENIVCLLGVCLSREPLSMLFEFMPKGDLHEFLITHSPHATEHPLNQSDLLKMAVHISSGMEYLCSHHYVHRDLAARNCLVAEDMTVKISDFGLSRDVYSSDYYRVQSKSLLPVRWMPPESILYGKFTTESDVWSYGVVLWEIYSYGLQPYYGYSNQEVIEMIRSRQLLPCPEDCPSRMYSVMMECWHEVPVRRPHFPEIAARLRAFQNSQPPVRMPVMYVPSPAHI</sequence>
<dbReference type="InterPro" id="IPR020067">
    <property type="entry name" value="Frizzled_dom"/>
</dbReference>
<keyword evidence="2 22" id="KW-0597">Phosphoprotein</keyword>
<dbReference type="InterPro" id="IPR018056">
    <property type="entry name" value="Kringle_CS"/>
</dbReference>
<dbReference type="Gene3D" id="3.30.200.20">
    <property type="entry name" value="Phosphorylase Kinase, domain 1"/>
    <property type="match status" value="1"/>
</dbReference>
<dbReference type="PROSITE" id="PS00239">
    <property type="entry name" value="RECEPTOR_TYR_KIN_II"/>
    <property type="match status" value="1"/>
</dbReference>
<dbReference type="Gene3D" id="1.10.2000.10">
    <property type="entry name" value="Frizzled cysteine-rich domain"/>
    <property type="match status" value="1"/>
</dbReference>
<keyword evidence="14" id="KW-0325">Glycoprotein</keyword>
<evidence type="ECO:0000256" key="24">
    <source>
        <dbReference type="SAM" id="Phobius"/>
    </source>
</evidence>
<dbReference type="EC" id="2.7.10.1" evidence="22"/>
<evidence type="ECO:0000256" key="6">
    <source>
        <dbReference type="ARBA" id="ARBA00022741"/>
    </source>
</evidence>
<evidence type="ECO:0000256" key="23">
    <source>
        <dbReference type="SAM" id="MobiDB-lite"/>
    </source>
</evidence>
<keyword evidence="30" id="KW-1185">Reference proteome</keyword>
<comment type="similarity">
    <text evidence="22">Belongs to the protein kinase superfamily. Tyr protein kinase family. Insulin receptor subfamily.</text>
</comment>
<feature type="binding site" evidence="19">
    <location>
        <position position="651"/>
    </location>
    <ligand>
        <name>Mg(2+)</name>
        <dbReference type="ChEBI" id="CHEBI:18420"/>
    </ligand>
</feature>
<dbReference type="PROSITE" id="PS50835">
    <property type="entry name" value="IG_LIKE"/>
    <property type="match status" value="1"/>
</dbReference>
<keyword evidence="8 18" id="KW-0067">ATP-binding</keyword>
<dbReference type="InterPro" id="IPR008266">
    <property type="entry name" value="Tyr_kinase_AS"/>
</dbReference>
<feature type="region of interest" description="Disordered" evidence="23">
    <location>
        <begin position="460"/>
        <end position="482"/>
    </location>
</feature>
<evidence type="ECO:0000256" key="11">
    <source>
        <dbReference type="ARBA" id="ARBA00023137"/>
    </source>
</evidence>
<dbReference type="PROSITE" id="PS50070">
    <property type="entry name" value="KRINGLE_2"/>
    <property type="match status" value="1"/>
</dbReference>
<keyword evidence="12" id="KW-1015">Disulfide bond</keyword>
<dbReference type="PROSITE" id="PS00109">
    <property type="entry name" value="PROTEIN_KINASE_TYR"/>
    <property type="match status" value="1"/>
</dbReference>
<dbReference type="GO" id="GO:0046872">
    <property type="term" value="F:metal ion binding"/>
    <property type="evidence" value="ECO:0007669"/>
    <property type="project" value="UniProtKB-KW"/>
</dbReference>
<keyword evidence="3 20" id="KW-0420">Kringle</keyword>
<organism evidence="29 30">
    <name type="scientific">Apolygus lucorum</name>
    <name type="common">Small green plant bug</name>
    <name type="synonym">Lygocoris lucorum</name>
    <dbReference type="NCBI Taxonomy" id="248454"/>
    <lineage>
        <taxon>Eukaryota</taxon>
        <taxon>Metazoa</taxon>
        <taxon>Ecdysozoa</taxon>
        <taxon>Arthropoda</taxon>
        <taxon>Hexapoda</taxon>
        <taxon>Insecta</taxon>
        <taxon>Pterygota</taxon>
        <taxon>Neoptera</taxon>
        <taxon>Paraneoptera</taxon>
        <taxon>Hemiptera</taxon>
        <taxon>Heteroptera</taxon>
        <taxon>Panheteroptera</taxon>
        <taxon>Cimicomorpha</taxon>
        <taxon>Miridae</taxon>
        <taxon>Mirini</taxon>
        <taxon>Apolygus</taxon>
    </lineage>
</organism>
<evidence type="ECO:0000256" key="19">
    <source>
        <dbReference type="PIRSR" id="PIRSR000615-3"/>
    </source>
</evidence>
<feature type="domain" description="FZ" evidence="26">
    <location>
        <begin position="208"/>
        <end position="336"/>
    </location>
</feature>
<evidence type="ECO:0000256" key="15">
    <source>
        <dbReference type="ARBA" id="ARBA00023319"/>
    </source>
</evidence>
<evidence type="ECO:0000256" key="22">
    <source>
        <dbReference type="RuleBase" id="RU000312"/>
    </source>
</evidence>
<dbReference type="InterPro" id="IPR017441">
    <property type="entry name" value="Protein_kinase_ATP_BS"/>
</dbReference>
<dbReference type="Gene3D" id="2.60.40.10">
    <property type="entry name" value="Immunoglobulins"/>
    <property type="match status" value="1"/>
</dbReference>
<dbReference type="InterPro" id="IPR003599">
    <property type="entry name" value="Ig_sub"/>
</dbReference>
<dbReference type="InterPro" id="IPR038178">
    <property type="entry name" value="Kringle_sf"/>
</dbReference>
<dbReference type="PROSITE" id="PS00021">
    <property type="entry name" value="KRINGLE_1"/>
    <property type="match status" value="1"/>
</dbReference>
<dbReference type="FunFam" id="1.10.510.10:FF:000116">
    <property type="entry name" value="inactive tyrosine-protein kinase transmembrane receptor ROR1"/>
    <property type="match status" value="1"/>
</dbReference>
<keyword evidence="7" id="KW-0418">Kinase</keyword>
<feature type="domain" description="Ig-like" evidence="28">
    <location>
        <begin position="58"/>
        <end position="139"/>
    </location>
</feature>
<evidence type="ECO:0000256" key="12">
    <source>
        <dbReference type="ARBA" id="ARBA00023157"/>
    </source>
</evidence>
<dbReference type="Gene3D" id="1.10.510.10">
    <property type="entry name" value="Transferase(Phosphotransferase) domain 1"/>
    <property type="match status" value="1"/>
</dbReference>
<keyword evidence="19" id="KW-0479">Metal-binding</keyword>
<comment type="subcellular location">
    <subcellularLocation>
        <location evidence="1">Membrane</location>
        <topology evidence="1">Single-pass type I membrane protein</topology>
    </subcellularLocation>
</comment>
<evidence type="ECO:0000256" key="4">
    <source>
        <dbReference type="ARBA" id="ARBA00022679"/>
    </source>
</evidence>
<dbReference type="SMART" id="SM00130">
    <property type="entry name" value="KR"/>
    <property type="match status" value="1"/>
</dbReference>
<dbReference type="PROSITE" id="PS00107">
    <property type="entry name" value="PROTEIN_KINASE_ATP"/>
    <property type="match status" value="1"/>
</dbReference>
<dbReference type="InterPro" id="IPR003598">
    <property type="entry name" value="Ig_sub2"/>
</dbReference>
<dbReference type="InterPro" id="IPR050122">
    <property type="entry name" value="RTK"/>
</dbReference>
<dbReference type="GO" id="GO:0007169">
    <property type="term" value="P:cell surface receptor protein tyrosine kinase signaling pathway"/>
    <property type="evidence" value="ECO:0007669"/>
    <property type="project" value="InterPro"/>
</dbReference>
<dbReference type="InterPro" id="IPR036790">
    <property type="entry name" value="Frizzled_dom_sf"/>
</dbReference>
<dbReference type="SMART" id="SM00409">
    <property type="entry name" value="IG"/>
    <property type="match status" value="1"/>
</dbReference>
<accession>A0A8S9X098</accession>
<dbReference type="CDD" id="cd05048">
    <property type="entry name" value="PTKc_Ror"/>
    <property type="match status" value="1"/>
</dbReference>
<dbReference type="SMART" id="SM00219">
    <property type="entry name" value="TyrKc"/>
    <property type="match status" value="1"/>
</dbReference>
<evidence type="ECO:0000256" key="1">
    <source>
        <dbReference type="ARBA" id="ARBA00004479"/>
    </source>
</evidence>
<comment type="catalytic activity">
    <reaction evidence="16 22">
        <text>L-tyrosyl-[protein] + ATP = O-phospho-L-tyrosyl-[protein] + ADP + H(+)</text>
        <dbReference type="Rhea" id="RHEA:10596"/>
        <dbReference type="Rhea" id="RHEA-COMP:10136"/>
        <dbReference type="Rhea" id="RHEA-COMP:20101"/>
        <dbReference type="ChEBI" id="CHEBI:15378"/>
        <dbReference type="ChEBI" id="CHEBI:30616"/>
        <dbReference type="ChEBI" id="CHEBI:46858"/>
        <dbReference type="ChEBI" id="CHEBI:61978"/>
        <dbReference type="ChEBI" id="CHEBI:456216"/>
        <dbReference type="EC" id="2.7.10.1"/>
    </reaction>
</comment>
<evidence type="ECO:0000259" key="27">
    <source>
        <dbReference type="PROSITE" id="PS50070"/>
    </source>
</evidence>
<dbReference type="SUPFAM" id="SSF48726">
    <property type="entry name" value="Immunoglobulin"/>
    <property type="match status" value="1"/>
</dbReference>
<dbReference type="Pfam" id="PF07714">
    <property type="entry name" value="PK_Tyr_Ser-Thr"/>
    <property type="match status" value="1"/>
</dbReference>
<feature type="active site" description="Proton acceptor" evidence="17">
    <location>
        <position position="646"/>
    </location>
</feature>
<evidence type="ECO:0000256" key="10">
    <source>
        <dbReference type="ARBA" id="ARBA00023136"/>
    </source>
</evidence>
<evidence type="ECO:0000256" key="20">
    <source>
        <dbReference type="PROSITE-ProRule" id="PRU00121"/>
    </source>
</evidence>
<dbReference type="InterPro" id="IPR020635">
    <property type="entry name" value="Tyr_kinase_cat_dom"/>
</dbReference>
<proteinExistence type="inferred from homology"/>
<evidence type="ECO:0000256" key="21">
    <source>
        <dbReference type="PROSITE-ProRule" id="PRU10141"/>
    </source>
</evidence>
<dbReference type="CDD" id="cd00096">
    <property type="entry name" value="Ig"/>
    <property type="match status" value="1"/>
</dbReference>
<dbReference type="InterPro" id="IPR000001">
    <property type="entry name" value="Kringle"/>
</dbReference>
<dbReference type="PRINTS" id="PR00109">
    <property type="entry name" value="TYRKINASE"/>
</dbReference>
<keyword evidence="4" id="KW-0808">Transferase</keyword>
<evidence type="ECO:0000259" key="26">
    <source>
        <dbReference type="PROSITE" id="PS50038"/>
    </source>
</evidence>
<feature type="binding site" evidence="18">
    <location>
        <position position="650"/>
    </location>
    <ligand>
        <name>ATP</name>
        <dbReference type="ChEBI" id="CHEBI:30616"/>
    </ligand>
</feature>
<dbReference type="Proteomes" id="UP000466442">
    <property type="component" value="Linkage Group LG12"/>
</dbReference>
<evidence type="ECO:0000313" key="29">
    <source>
        <dbReference type="EMBL" id="KAF6202422.1"/>
    </source>
</evidence>
<dbReference type="InterPro" id="IPR013783">
    <property type="entry name" value="Ig-like_fold"/>
</dbReference>
<name>A0A8S9X098_APOLU</name>
<dbReference type="InterPro" id="IPR013806">
    <property type="entry name" value="Kringle-like"/>
</dbReference>
<dbReference type="Gene3D" id="2.40.20.10">
    <property type="entry name" value="Plasminogen Kringle 4"/>
    <property type="match status" value="1"/>
</dbReference>
<keyword evidence="6 18" id="KW-0547">Nucleotide-binding</keyword>
<gene>
    <name evidence="29" type="ORF">GE061_004821</name>
</gene>
<dbReference type="PANTHER" id="PTHR24416:SF611">
    <property type="entry name" value="TYROSINE-PROTEIN KINASE TRANSMEMBRANE RECEPTOR ROR"/>
    <property type="match status" value="1"/>
</dbReference>
<evidence type="ECO:0000256" key="13">
    <source>
        <dbReference type="ARBA" id="ARBA00023170"/>
    </source>
</evidence>
<comment type="caution">
    <text evidence="29">The sequence shown here is derived from an EMBL/GenBank/DDBJ whole genome shotgun (WGS) entry which is preliminary data.</text>
</comment>
<evidence type="ECO:0000256" key="17">
    <source>
        <dbReference type="PIRSR" id="PIRSR000615-1"/>
    </source>
</evidence>
<evidence type="ECO:0000256" key="8">
    <source>
        <dbReference type="ARBA" id="ARBA00022840"/>
    </source>
</evidence>
<evidence type="ECO:0000256" key="18">
    <source>
        <dbReference type="PIRSR" id="PIRSR000615-2"/>
    </source>
</evidence>
<dbReference type="Pfam" id="PF13927">
    <property type="entry name" value="Ig_3"/>
    <property type="match status" value="1"/>
</dbReference>
<dbReference type="SUPFAM" id="SSF57440">
    <property type="entry name" value="Kringle-like"/>
    <property type="match status" value="1"/>
</dbReference>
<dbReference type="InterPro" id="IPR036179">
    <property type="entry name" value="Ig-like_dom_sf"/>
</dbReference>
<dbReference type="PANTHER" id="PTHR24416">
    <property type="entry name" value="TYROSINE-PROTEIN KINASE RECEPTOR"/>
    <property type="match status" value="1"/>
</dbReference>
<evidence type="ECO:0000256" key="14">
    <source>
        <dbReference type="ARBA" id="ARBA00023180"/>
    </source>
</evidence>
<evidence type="ECO:0000313" key="30">
    <source>
        <dbReference type="Proteomes" id="UP000466442"/>
    </source>
</evidence>
<dbReference type="CDD" id="cd00108">
    <property type="entry name" value="KR"/>
    <property type="match status" value="1"/>
</dbReference>
<dbReference type="GO" id="GO:0045202">
    <property type="term" value="C:synapse"/>
    <property type="evidence" value="ECO:0007669"/>
    <property type="project" value="UniProtKB-SubCell"/>
</dbReference>
<evidence type="ECO:0000256" key="16">
    <source>
        <dbReference type="ARBA" id="ARBA00051243"/>
    </source>
</evidence>
<dbReference type="InterPro" id="IPR002011">
    <property type="entry name" value="Tyr_kinase_rcpt_2_CS"/>
</dbReference>
<feature type="binding site" evidence="21">
    <location>
        <position position="548"/>
    </location>
    <ligand>
        <name>ATP</name>
        <dbReference type="ChEBI" id="CHEBI:30616"/>
    </ligand>
</feature>
<keyword evidence="13 22" id="KW-0675">Receptor</keyword>
<dbReference type="EMBL" id="WIXP02000012">
    <property type="protein sequence ID" value="KAF6202422.1"/>
    <property type="molecule type" value="Genomic_DNA"/>
</dbReference>
<evidence type="ECO:0000256" key="5">
    <source>
        <dbReference type="ARBA" id="ARBA00022692"/>
    </source>
</evidence>
<feature type="transmembrane region" description="Helical" evidence="24">
    <location>
        <begin position="430"/>
        <end position="454"/>
    </location>
</feature>
<comment type="caution">
    <text evidence="20">Lacks conserved residue(s) required for the propagation of feature annotation.</text>
</comment>
<dbReference type="PROSITE" id="PS50011">
    <property type="entry name" value="PROTEIN_KINASE_DOM"/>
    <property type="match status" value="1"/>
</dbReference>
<dbReference type="InterPro" id="IPR041775">
    <property type="entry name" value="Ror-like_CRD"/>
</dbReference>
<dbReference type="CDD" id="cd07459">
    <property type="entry name" value="CRD_TK_ROR_like"/>
    <property type="match status" value="1"/>
</dbReference>